<keyword evidence="7" id="KW-1185">Reference proteome</keyword>
<keyword evidence="2" id="KW-0963">Cytoplasm</keyword>
<dbReference type="GO" id="GO:0036159">
    <property type="term" value="P:inner dynein arm assembly"/>
    <property type="evidence" value="ECO:0007669"/>
    <property type="project" value="TreeGrafter"/>
</dbReference>
<dbReference type="STRING" id="136037.A0A067QVY5"/>
<dbReference type="Gene3D" id="2.130.10.10">
    <property type="entry name" value="YVTN repeat-like/Quinoprotein amine dehydrogenase"/>
    <property type="match status" value="1"/>
</dbReference>
<evidence type="ECO:0000256" key="5">
    <source>
        <dbReference type="SAM" id="MobiDB-lite"/>
    </source>
</evidence>
<dbReference type="PROSITE" id="PS00678">
    <property type="entry name" value="WD_REPEATS_1"/>
    <property type="match status" value="1"/>
</dbReference>
<proteinExistence type="predicted"/>
<name>A0A067QVY5_ZOONE</name>
<evidence type="ECO:0000313" key="6">
    <source>
        <dbReference type="EMBL" id="KDR08687.1"/>
    </source>
</evidence>
<dbReference type="eggNOG" id="KOG1587">
    <property type="taxonomic scope" value="Eukaryota"/>
</dbReference>
<dbReference type="SMART" id="SM00320">
    <property type="entry name" value="WD40"/>
    <property type="match status" value="3"/>
</dbReference>
<keyword evidence="4" id="KW-0677">Repeat</keyword>
<dbReference type="InterPro" id="IPR001680">
    <property type="entry name" value="WD40_rpt"/>
</dbReference>
<dbReference type="GO" id="GO:0045504">
    <property type="term" value="F:dynein heavy chain binding"/>
    <property type="evidence" value="ECO:0007669"/>
    <property type="project" value="TreeGrafter"/>
</dbReference>
<dbReference type="Pfam" id="PF00400">
    <property type="entry name" value="WD40"/>
    <property type="match status" value="1"/>
</dbReference>
<feature type="region of interest" description="Disordered" evidence="5">
    <location>
        <begin position="457"/>
        <end position="504"/>
    </location>
</feature>
<dbReference type="EMBL" id="KK853308">
    <property type="protein sequence ID" value="KDR08687.1"/>
    <property type="molecule type" value="Genomic_DNA"/>
</dbReference>
<evidence type="ECO:0000256" key="3">
    <source>
        <dbReference type="ARBA" id="ARBA00022574"/>
    </source>
</evidence>
<dbReference type="InterPro" id="IPR036322">
    <property type="entry name" value="WD40_repeat_dom_sf"/>
</dbReference>
<sequence>MNPVLIWSFMDTLNPRLVLGSPRKVHALQFCPYNENLLVGGCNNGQVVVWDLCDRLKKVEEEVSLSSTKLKYHLALRDLMGWMRPTASDRFVSPVLISSLQFSPISCIKDIKWLSPYYEISHLGRYEEHKPNQPTVLQFLTCSEDGSICVWDLNAQWNRKPPENKPKKRHYKFIACESDVLAIFKPHYKFVAEIPVSKRRMSLSVIAVEAFPLRYMLQTETDFAGKLSMTERLYYKPEFQKVKWYPEMKMYVGSMEGQVVQAAWEGYEFNSGENIHVEALKFKSWGDEHDGPVSAISLSLFNKDLILSVGGYIIAVWRESIKDEPVLWRRSCVMLTSGAWSLFCPSMFFIARVDGVFEVWNFLVRSDKPILVQSISGSALTGIYPSRLGPMQNVIGFTDIGGNFRVFLMPQEHVISDPRNKEAVDKFFDRETEHRKFARERQDRWMAKNADALQAKKEAAQTEMKKREAEKRAKERLEKEKRRQEEEELQRRKEKESKDYRKEENVRKHFESEQEKYLIGVLLEKKKLDESALLNKKVPIDQFKEEERQKRLKQGKMKQKNKLAERVSTLFPEMVKVSYKSHKMEKVCFCDIDLL</sequence>
<reference evidence="6 7" key="1">
    <citation type="journal article" date="2014" name="Nat. Commun.">
        <title>Molecular traces of alternative social organization in a termite genome.</title>
        <authorList>
            <person name="Terrapon N."/>
            <person name="Li C."/>
            <person name="Robertson H.M."/>
            <person name="Ji L."/>
            <person name="Meng X."/>
            <person name="Booth W."/>
            <person name="Chen Z."/>
            <person name="Childers C.P."/>
            <person name="Glastad K.M."/>
            <person name="Gokhale K."/>
            <person name="Gowin J."/>
            <person name="Gronenberg W."/>
            <person name="Hermansen R.A."/>
            <person name="Hu H."/>
            <person name="Hunt B.G."/>
            <person name="Huylmans A.K."/>
            <person name="Khalil S.M."/>
            <person name="Mitchell R.D."/>
            <person name="Munoz-Torres M.C."/>
            <person name="Mustard J.A."/>
            <person name="Pan H."/>
            <person name="Reese J.T."/>
            <person name="Scharf M.E."/>
            <person name="Sun F."/>
            <person name="Vogel H."/>
            <person name="Xiao J."/>
            <person name="Yang W."/>
            <person name="Yang Z."/>
            <person name="Yang Z."/>
            <person name="Zhou J."/>
            <person name="Zhu J."/>
            <person name="Brent C.S."/>
            <person name="Elsik C.G."/>
            <person name="Goodisman M.A."/>
            <person name="Liberles D.A."/>
            <person name="Roe R.M."/>
            <person name="Vargo E.L."/>
            <person name="Vilcinskas A."/>
            <person name="Wang J."/>
            <person name="Bornberg-Bauer E."/>
            <person name="Korb J."/>
            <person name="Zhang G."/>
            <person name="Liebig J."/>
        </authorList>
    </citation>
    <scope>NUCLEOTIDE SEQUENCE [LARGE SCALE GENOMIC DNA]</scope>
    <source>
        <tissue evidence="6">Whole organism</tissue>
    </source>
</reference>
<dbReference type="GO" id="GO:0036156">
    <property type="term" value="C:inner dynein arm"/>
    <property type="evidence" value="ECO:0007669"/>
    <property type="project" value="TreeGrafter"/>
</dbReference>
<dbReference type="GO" id="GO:0060294">
    <property type="term" value="P:cilium movement involved in cell motility"/>
    <property type="evidence" value="ECO:0007669"/>
    <property type="project" value="TreeGrafter"/>
</dbReference>
<keyword evidence="3" id="KW-0853">WD repeat</keyword>
<dbReference type="InterPro" id="IPR050687">
    <property type="entry name" value="Dynein_IC"/>
</dbReference>
<dbReference type="InterPro" id="IPR019775">
    <property type="entry name" value="WD40_repeat_CS"/>
</dbReference>
<dbReference type="InParanoid" id="A0A067QVY5"/>
<dbReference type="InterPro" id="IPR015943">
    <property type="entry name" value="WD40/YVTN_repeat-like_dom_sf"/>
</dbReference>
<dbReference type="OMA" id="FDRETEH"/>
<dbReference type="SUPFAM" id="SSF50978">
    <property type="entry name" value="WD40 repeat-like"/>
    <property type="match status" value="1"/>
</dbReference>
<evidence type="ECO:0000256" key="2">
    <source>
        <dbReference type="ARBA" id="ARBA00022490"/>
    </source>
</evidence>
<evidence type="ECO:0000256" key="1">
    <source>
        <dbReference type="ARBA" id="ARBA00004496"/>
    </source>
</evidence>
<dbReference type="PANTHER" id="PTHR12442:SF5">
    <property type="entry name" value="DYNEIN AXONEMAL INTERMEDIATE CHAIN 3"/>
    <property type="match status" value="1"/>
</dbReference>
<organism evidence="6 7">
    <name type="scientific">Zootermopsis nevadensis</name>
    <name type="common">Dampwood termite</name>
    <dbReference type="NCBI Taxonomy" id="136037"/>
    <lineage>
        <taxon>Eukaryota</taxon>
        <taxon>Metazoa</taxon>
        <taxon>Ecdysozoa</taxon>
        <taxon>Arthropoda</taxon>
        <taxon>Hexapoda</taxon>
        <taxon>Insecta</taxon>
        <taxon>Pterygota</taxon>
        <taxon>Neoptera</taxon>
        <taxon>Polyneoptera</taxon>
        <taxon>Dictyoptera</taxon>
        <taxon>Blattodea</taxon>
        <taxon>Blattoidea</taxon>
        <taxon>Termitoidae</taxon>
        <taxon>Termopsidae</taxon>
        <taxon>Zootermopsis</taxon>
    </lineage>
</organism>
<dbReference type="AlphaFoldDB" id="A0A067QVY5"/>
<dbReference type="PANTHER" id="PTHR12442">
    <property type="entry name" value="DYNEIN INTERMEDIATE CHAIN"/>
    <property type="match status" value="1"/>
</dbReference>
<accession>A0A067QVY5</accession>
<dbReference type="GO" id="GO:0045503">
    <property type="term" value="F:dynein light chain binding"/>
    <property type="evidence" value="ECO:0007669"/>
    <property type="project" value="TreeGrafter"/>
</dbReference>
<comment type="subcellular location">
    <subcellularLocation>
        <location evidence="1">Cytoplasm</location>
    </subcellularLocation>
</comment>
<evidence type="ECO:0000313" key="7">
    <source>
        <dbReference type="Proteomes" id="UP000027135"/>
    </source>
</evidence>
<protein>
    <submittedName>
        <fullName evidence="6">WD repeat-containing protein 63</fullName>
    </submittedName>
</protein>
<gene>
    <name evidence="6" type="ORF">L798_01585</name>
</gene>
<evidence type="ECO:0000256" key="4">
    <source>
        <dbReference type="ARBA" id="ARBA00022737"/>
    </source>
</evidence>
<dbReference type="Proteomes" id="UP000027135">
    <property type="component" value="Unassembled WGS sequence"/>
</dbReference>